<proteinExistence type="predicted"/>
<dbReference type="AlphaFoldDB" id="A0A833R2F0"/>
<accession>A0A833R2F0</accession>
<evidence type="ECO:0000313" key="2">
    <source>
        <dbReference type="Proteomes" id="UP000623129"/>
    </source>
</evidence>
<dbReference type="EMBL" id="SWLB01000015">
    <property type="protein sequence ID" value="KAF3328761.1"/>
    <property type="molecule type" value="Genomic_DNA"/>
</dbReference>
<dbReference type="OrthoDB" id="5318at2759"/>
<organism evidence="1 2">
    <name type="scientific">Carex littledalei</name>
    <dbReference type="NCBI Taxonomy" id="544730"/>
    <lineage>
        <taxon>Eukaryota</taxon>
        <taxon>Viridiplantae</taxon>
        <taxon>Streptophyta</taxon>
        <taxon>Embryophyta</taxon>
        <taxon>Tracheophyta</taxon>
        <taxon>Spermatophyta</taxon>
        <taxon>Magnoliopsida</taxon>
        <taxon>Liliopsida</taxon>
        <taxon>Poales</taxon>
        <taxon>Cyperaceae</taxon>
        <taxon>Cyperoideae</taxon>
        <taxon>Cariceae</taxon>
        <taxon>Carex</taxon>
        <taxon>Carex subgen. Euthyceras</taxon>
    </lineage>
</organism>
<keyword evidence="2" id="KW-1185">Reference proteome</keyword>
<comment type="caution">
    <text evidence="1">The sequence shown here is derived from an EMBL/GenBank/DDBJ whole genome shotgun (WGS) entry which is preliminary data.</text>
</comment>
<name>A0A833R2F0_9POAL</name>
<evidence type="ECO:0000313" key="1">
    <source>
        <dbReference type="EMBL" id="KAF3328761.1"/>
    </source>
</evidence>
<sequence length="232" mass="24702">MWSLATSLSWTSLALGYYLSSILAKIVNVITGKGSLFHGLGDACLKIGFSGIPKALQDLKDSALQGPLLPIAQDKLIKVLEEEDDELLNQGTNFEGEKGTGLLDSTPINSAGYGPKPGVAALDQRKEKSLGLLTRNFVKLFITTDVIFLCYVILKNIGNKSFMIGPKTGKCDTSHQTNGTSQLCGLKPGPNVSGSTVSSSCSTADRNFFPLTKLQISLRGYAMSSSCSVPFT</sequence>
<reference evidence="1" key="1">
    <citation type="submission" date="2020-01" db="EMBL/GenBank/DDBJ databases">
        <title>Genome sequence of Kobresia littledalei, the first chromosome-level genome in the family Cyperaceae.</title>
        <authorList>
            <person name="Qu G."/>
        </authorList>
    </citation>
    <scope>NUCLEOTIDE SEQUENCE</scope>
    <source>
        <strain evidence="1">C.B.Clarke</strain>
        <tissue evidence="1">Leaf</tissue>
    </source>
</reference>
<dbReference type="Proteomes" id="UP000623129">
    <property type="component" value="Unassembled WGS sequence"/>
</dbReference>
<protein>
    <submittedName>
        <fullName evidence="1">E2F transcription factor-like E2FE isoform X3</fullName>
    </submittedName>
</protein>
<gene>
    <name evidence="1" type="ORF">FCM35_KLT05839</name>
</gene>